<dbReference type="RefSeq" id="XP_040755389.1">
    <property type="nucleotide sequence ID" value="XM_040892462.1"/>
</dbReference>
<dbReference type="EMBL" id="MSFN02000001">
    <property type="protein sequence ID" value="PTU23997.1"/>
    <property type="molecule type" value="Genomic_DNA"/>
</dbReference>
<dbReference type="GeneID" id="63809344"/>
<gene>
    <name evidence="1" type="ORF">P175DRAFT_015611</name>
</gene>
<dbReference type="Proteomes" id="UP000244073">
    <property type="component" value="Unassembled WGS sequence"/>
</dbReference>
<dbReference type="AlphaFoldDB" id="A0A2T5M634"/>
<proteinExistence type="predicted"/>
<sequence>MKPGAVGQPMPRSRKGKLHSSSSRHLLLLLLLLLHHLLFYLQFLYTINTQVNSSQVPGYRINPHTFRVPQLRKTFLDPRPTTNQYVGRFRPEIESIRDLEHSFPIRSRSQGRVSFSDTSQDDLALAPSTGQIQTSSLNL</sequence>
<evidence type="ECO:0000313" key="2">
    <source>
        <dbReference type="Proteomes" id="UP000244073"/>
    </source>
</evidence>
<reference evidence="1 2" key="1">
    <citation type="journal article" date="2018" name="Proc. Natl. Acad. Sci. U.S.A.">
        <title>Linking secondary metabolites to gene clusters through genome sequencing of six diverse Aspergillus species.</title>
        <authorList>
            <person name="Kaerboelling I."/>
            <person name="Vesth T.C."/>
            <person name="Frisvad J.C."/>
            <person name="Nybo J.L."/>
            <person name="Theobald S."/>
            <person name="Kuo A."/>
            <person name="Bowyer P."/>
            <person name="Matsuda Y."/>
            <person name="Mondo S."/>
            <person name="Lyhne E.K."/>
            <person name="Kogle M.E."/>
            <person name="Clum A."/>
            <person name="Lipzen A."/>
            <person name="Salamov A."/>
            <person name="Ngan C.Y."/>
            <person name="Daum C."/>
            <person name="Chiniquy J."/>
            <person name="Barry K."/>
            <person name="LaButti K."/>
            <person name="Haridas S."/>
            <person name="Simmons B.A."/>
            <person name="Magnuson J.K."/>
            <person name="Mortensen U.H."/>
            <person name="Larsen T.O."/>
            <person name="Grigoriev I.V."/>
            <person name="Baker S.E."/>
            <person name="Andersen M.R."/>
        </authorList>
    </citation>
    <scope>NUCLEOTIDE SEQUENCE [LARGE SCALE GENOMIC DNA]</scope>
    <source>
        <strain evidence="1 2">IBT 24754</strain>
    </source>
</reference>
<protein>
    <submittedName>
        <fullName evidence="1">Uncharacterized protein</fullName>
    </submittedName>
</protein>
<name>A0A2T5M634_9EURO</name>
<accession>A0A2T5M634</accession>
<comment type="caution">
    <text evidence="1">The sequence shown here is derived from an EMBL/GenBank/DDBJ whole genome shotgun (WGS) entry which is preliminary data.</text>
</comment>
<evidence type="ECO:0000313" key="1">
    <source>
        <dbReference type="EMBL" id="PTU23997.1"/>
    </source>
</evidence>
<dbReference type="VEuPathDB" id="FungiDB:P175DRAFT_015611"/>
<organism evidence="1 2">
    <name type="scientific">Aspergillus ochraceoroseus IBT 24754</name>
    <dbReference type="NCBI Taxonomy" id="1392256"/>
    <lineage>
        <taxon>Eukaryota</taxon>
        <taxon>Fungi</taxon>
        <taxon>Dikarya</taxon>
        <taxon>Ascomycota</taxon>
        <taxon>Pezizomycotina</taxon>
        <taxon>Eurotiomycetes</taxon>
        <taxon>Eurotiomycetidae</taxon>
        <taxon>Eurotiales</taxon>
        <taxon>Aspergillaceae</taxon>
        <taxon>Aspergillus</taxon>
        <taxon>Aspergillus subgen. Nidulantes</taxon>
    </lineage>
</organism>